<dbReference type="PROSITE" id="PS51819">
    <property type="entry name" value="VOC"/>
    <property type="match status" value="1"/>
</dbReference>
<dbReference type="eggNOG" id="COG0346">
    <property type="taxonomic scope" value="Bacteria"/>
</dbReference>
<proteinExistence type="predicted"/>
<accession>Q89R31</accession>
<evidence type="ECO:0000313" key="2">
    <source>
        <dbReference type="EMBL" id="BAC48206.1"/>
    </source>
</evidence>
<organism evidence="2 3">
    <name type="scientific">Bradyrhizobium diazoefficiens (strain JCM 10833 / BCRC 13528 / IAM 13628 / NBRC 14792 / USDA 110)</name>
    <dbReference type="NCBI Taxonomy" id="224911"/>
    <lineage>
        <taxon>Bacteria</taxon>
        <taxon>Pseudomonadati</taxon>
        <taxon>Pseudomonadota</taxon>
        <taxon>Alphaproteobacteria</taxon>
        <taxon>Hyphomicrobiales</taxon>
        <taxon>Nitrobacteraceae</taxon>
        <taxon>Bradyrhizobium</taxon>
    </lineage>
</organism>
<reference evidence="3" key="1">
    <citation type="journal article" date="2002" name="DNA Res.">
        <title>Complete genomic sequence of nitrogen-fixing symbiotic bacterium Bradyrhizobium japonicum USDA110.</title>
        <authorList>
            <person name="Kaneko T."/>
            <person name="Nakamura Y."/>
            <person name="Sato S."/>
            <person name="Minamisawa K."/>
            <person name="Uchiumi T."/>
            <person name="Sasamoto S."/>
            <person name="Watanabe A."/>
            <person name="Idesawa K."/>
            <person name="Iriguchi M."/>
            <person name="Kawashima K."/>
            <person name="Kohara M."/>
            <person name="Matsumoto M."/>
            <person name="Shimpo S."/>
            <person name="Tsuruoka H."/>
            <person name="Wada T."/>
            <person name="Yamada M."/>
            <person name="Tabata S."/>
        </authorList>
    </citation>
    <scope>NUCLEOTIDE SEQUENCE [LARGE SCALE GENOMIC DNA]</scope>
    <source>
        <strain evidence="3">JCM 10833 / BCRC 13528 / IAM 13628 / NBRC 14792 / USDA 110</strain>
    </source>
</reference>
<dbReference type="InParanoid" id="Q89R31"/>
<sequence>MGKGALAPCPPEILSKAVVGTLRFAHPTASRFVSAEGTGRMFSHIMIGTNDLDKAKAFYDQLLSTLEVRPARVDGHRIFYITKTGVFSVTKPINGEPATCANGGTIGFAANSPEQVDRWHAAGVAAGGTPIENPPGIREGAGNKLYLAYLRDLDGNKICAMHRMPN</sequence>
<dbReference type="InterPro" id="IPR029068">
    <property type="entry name" value="Glyas_Bleomycin-R_OHBP_Dase"/>
</dbReference>
<dbReference type="STRING" id="224911.AAV28_11725"/>
<dbReference type="Gene3D" id="3.10.180.10">
    <property type="entry name" value="2,3-Dihydroxybiphenyl 1,2-Dioxygenase, domain 1"/>
    <property type="match status" value="1"/>
</dbReference>
<dbReference type="EnsemblBacteria" id="BAC48206">
    <property type="protein sequence ID" value="BAC48206"/>
    <property type="gene ID" value="BAC48206"/>
</dbReference>
<name>Q89R31_BRADU</name>
<protein>
    <submittedName>
        <fullName evidence="2">Bll2941 protein</fullName>
    </submittedName>
</protein>
<dbReference type="OrthoDB" id="9807407at2"/>
<evidence type="ECO:0000313" key="3">
    <source>
        <dbReference type="Proteomes" id="UP000002526"/>
    </source>
</evidence>
<evidence type="ECO:0000259" key="1">
    <source>
        <dbReference type="PROSITE" id="PS51819"/>
    </source>
</evidence>
<dbReference type="SUPFAM" id="SSF54593">
    <property type="entry name" value="Glyoxalase/Bleomycin resistance protein/Dihydroxybiphenyl dioxygenase"/>
    <property type="match status" value="1"/>
</dbReference>
<keyword evidence="3" id="KW-1185">Reference proteome</keyword>
<dbReference type="PANTHER" id="PTHR35006:SF1">
    <property type="entry name" value="BLL2941 PROTEIN"/>
    <property type="match status" value="1"/>
</dbReference>
<dbReference type="Pfam" id="PF00903">
    <property type="entry name" value="Glyoxalase"/>
    <property type="match status" value="1"/>
</dbReference>
<dbReference type="PhylomeDB" id="Q89R31"/>
<dbReference type="CDD" id="cd07262">
    <property type="entry name" value="VOC_like"/>
    <property type="match status" value="1"/>
</dbReference>
<dbReference type="Proteomes" id="UP000002526">
    <property type="component" value="Chromosome"/>
</dbReference>
<dbReference type="EMBL" id="BA000040">
    <property type="protein sequence ID" value="BAC48206.1"/>
    <property type="molecule type" value="Genomic_DNA"/>
</dbReference>
<dbReference type="AlphaFoldDB" id="Q89R31"/>
<dbReference type="InterPro" id="IPR037523">
    <property type="entry name" value="VOC_core"/>
</dbReference>
<gene>
    <name evidence="2" type="ordered locus">bll2941</name>
</gene>
<dbReference type="PANTHER" id="PTHR35006">
    <property type="entry name" value="GLYOXALASE FAMILY PROTEIN (AFU_ORTHOLOGUE AFUA_5G14830)"/>
    <property type="match status" value="1"/>
</dbReference>
<dbReference type="PATRIC" id="fig|224911.5.peg.2923"/>
<feature type="domain" description="VOC" evidence="1">
    <location>
        <begin position="41"/>
        <end position="163"/>
    </location>
</feature>
<dbReference type="InterPro" id="IPR004360">
    <property type="entry name" value="Glyas_Fos-R_dOase_dom"/>
</dbReference>
<dbReference type="KEGG" id="bja:bll2941"/>
<dbReference type="HOGENOM" id="CLU_046006_6_0_5"/>